<sequence length="87" mass="10511">MDDRRRHQVDNNHHQEVLRTPKKSQNRKPPSGISVAYLKEGRREWTVSIMQIDLLNFSYSVREEKRRGEKICFHLLFCYWVVLGLRN</sequence>
<evidence type="ECO:0000256" key="1">
    <source>
        <dbReference type="SAM" id="MobiDB-lite"/>
    </source>
</evidence>
<reference evidence="2 3" key="1">
    <citation type="journal article" date="2020" name="Mol. Biol. Evol.">
        <title>Distinct Expression and Methylation Patterns for Genes with Different Fates following a Single Whole-Genome Duplication in Flowering Plants.</title>
        <authorList>
            <person name="Shi T."/>
            <person name="Rahmani R.S."/>
            <person name="Gugger P.F."/>
            <person name="Wang M."/>
            <person name="Li H."/>
            <person name="Zhang Y."/>
            <person name="Li Z."/>
            <person name="Wang Q."/>
            <person name="Van de Peer Y."/>
            <person name="Marchal K."/>
            <person name="Chen J."/>
        </authorList>
    </citation>
    <scope>NUCLEOTIDE SEQUENCE [LARGE SCALE GENOMIC DNA]</scope>
    <source>
        <tissue evidence="2">Leaf</tissue>
    </source>
</reference>
<accession>A0A822YE57</accession>
<evidence type="ECO:0000313" key="2">
    <source>
        <dbReference type="EMBL" id="DAD29529.1"/>
    </source>
</evidence>
<comment type="caution">
    <text evidence="2">The sequence shown here is derived from an EMBL/GenBank/DDBJ whole genome shotgun (WGS) entry which is preliminary data.</text>
</comment>
<organism evidence="2 3">
    <name type="scientific">Nelumbo nucifera</name>
    <name type="common">Sacred lotus</name>
    <dbReference type="NCBI Taxonomy" id="4432"/>
    <lineage>
        <taxon>Eukaryota</taxon>
        <taxon>Viridiplantae</taxon>
        <taxon>Streptophyta</taxon>
        <taxon>Embryophyta</taxon>
        <taxon>Tracheophyta</taxon>
        <taxon>Spermatophyta</taxon>
        <taxon>Magnoliopsida</taxon>
        <taxon>Proteales</taxon>
        <taxon>Nelumbonaceae</taxon>
        <taxon>Nelumbo</taxon>
    </lineage>
</organism>
<protein>
    <submittedName>
        <fullName evidence="2">Uncharacterized protein</fullName>
    </submittedName>
</protein>
<dbReference type="Proteomes" id="UP000607653">
    <property type="component" value="Unassembled WGS sequence"/>
</dbReference>
<keyword evidence="3" id="KW-1185">Reference proteome</keyword>
<feature type="compositionally biased region" description="Basic and acidic residues" evidence="1">
    <location>
        <begin position="1"/>
        <end position="19"/>
    </location>
</feature>
<evidence type="ECO:0000313" key="3">
    <source>
        <dbReference type="Proteomes" id="UP000607653"/>
    </source>
</evidence>
<feature type="region of interest" description="Disordered" evidence="1">
    <location>
        <begin position="1"/>
        <end position="32"/>
    </location>
</feature>
<proteinExistence type="predicted"/>
<dbReference type="AlphaFoldDB" id="A0A822YE57"/>
<gene>
    <name evidence="2" type="ORF">HUJ06_030997</name>
</gene>
<dbReference type="EMBL" id="DUZY01000002">
    <property type="protein sequence ID" value="DAD29529.1"/>
    <property type="molecule type" value="Genomic_DNA"/>
</dbReference>
<name>A0A822YE57_NELNU</name>